<protein>
    <submittedName>
        <fullName evidence="1">Uncharacterized protein</fullName>
    </submittedName>
</protein>
<dbReference type="AlphaFoldDB" id="A0AA36BF05"/>
<accession>A0AA36BF05</accession>
<keyword evidence="2" id="KW-1185">Reference proteome</keyword>
<name>A0AA36BF05_OCTVU</name>
<dbReference type="EMBL" id="OX597827">
    <property type="protein sequence ID" value="CAI9733210.1"/>
    <property type="molecule type" value="Genomic_DNA"/>
</dbReference>
<gene>
    <name evidence="1" type="ORF">OCTVUL_1B009885</name>
</gene>
<proteinExistence type="predicted"/>
<evidence type="ECO:0000313" key="1">
    <source>
        <dbReference type="EMBL" id="CAI9733210.1"/>
    </source>
</evidence>
<reference evidence="1" key="1">
    <citation type="submission" date="2023-08" db="EMBL/GenBank/DDBJ databases">
        <authorList>
            <person name="Alioto T."/>
            <person name="Alioto T."/>
            <person name="Gomez Garrido J."/>
        </authorList>
    </citation>
    <scope>NUCLEOTIDE SEQUENCE</scope>
</reference>
<organism evidence="1 2">
    <name type="scientific">Octopus vulgaris</name>
    <name type="common">Common octopus</name>
    <dbReference type="NCBI Taxonomy" id="6645"/>
    <lineage>
        <taxon>Eukaryota</taxon>
        <taxon>Metazoa</taxon>
        <taxon>Spiralia</taxon>
        <taxon>Lophotrochozoa</taxon>
        <taxon>Mollusca</taxon>
        <taxon>Cephalopoda</taxon>
        <taxon>Coleoidea</taxon>
        <taxon>Octopodiformes</taxon>
        <taxon>Octopoda</taxon>
        <taxon>Incirrata</taxon>
        <taxon>Octopodidae</taxon>
        <taxon>Octopus</taxon>
    </lineage>
</organism>
<evidence type="ECO:0000313" key="2">
    <source>
        <dbReference type="Proteomes" id="UP001162480"/>
    </source>
</evidence>
<sequence>MHFYNALPTRFIRILGQHSQSLGPFELTHNIRDLISQNLGCHPYHISFIQYESFLKSLSKKLKTFCGLSESETVLTSFPKTVMTQHPNTLQIGKGSKDFAMESKSYCDSYSVR</sequence>
<dbReference type="Proteomes" id="UP001162480">
    <property type="component" value="Chromosome 14"/>
</dbReference>